<dbReference type="GO" id="GO:0005886">
    <property type="term" value="C:plasma membrane"/>
    <property type="evidence" value="ECO:0007669"/>
    <property type="project" value="UniProtKB-SubCell"/>
</dbReference>
<keyword evidence="9 12" id="KW-0456">Lyase</keyword>
<dbReference type="UniPathway" id="UPA00558">
    <property type="reaction ID" value="UER00616"/>
</dbReference>
<comment type="subcellular location">
    <subcellularLocation>
        <location evidence="12">Cell membrane</location>
        <topology evidence="12">Peripheral membrane protein</topology>
    </subcellularLocation>
</comment>
<comment type="cofactor">
    <cofactor evidence="12">
        <name>pyruvate</name>
        <dbReference type="ChEBI" id="CHEBI:15361"/>
    </cofactor>
    <text evidence="12">Binds 1 pyruvoyl group covalently per subunit.</text>
</comment>
<feature type="site" description="Cleavage (non-hydrolytic); by autocatalysis" evidence="12">
    <location>
        <begin position="253"/>
        <end position="254"/>
    </location>
</feature>
<keyword evidence="2 12" id="KW-1003">Cell membrane</keyword>
<comment type="similarity">
    <text evidence="12">Belongs to the phosphatidylserine decarboxylase family. PSD-B subfamily. Prokaryotic type I sub-subfamily.</text>
</comment>
<comment type="PTM">
    <text evidence="12">Is synthesized initially as an inactive proenzyme. Formation of the active enzyme involves a self-maturation process in which the active site pyruvoyl group is generated from an internal serine residue via an autocatalytic post-translational modification. Two non-identical subunits are generated from the proenzyme in this reaction, and the pyruvate is formed at the N-terminus of the alpha chain, which is derived from the carboxyl end of the proenzyme. The autoendoproteolytic cleavage occurs by a canonical serine protease mechanism, in which the side chain hydroxyl group of the serine supplies its oxygen atom to form the C-terminus of the beta chain, while the remainder of the serine residue undergoes an oxidative deamination to produce ammonia and the pyruvoyl prosthetic group on the alpha chain. During this reaction, the Ser that is part of the protease active site of the proenzyme becomes the pyruvoyl prosthetic group, which constitutes an essential element of the active site of the mature decarboxylase.</text>
</comment>
<dbReference type="OrthoDB" id="9802030at2"/>
<dbReference type="InterPro" id="IPR033177">
    <property type="entry name" value="PSD-B"/>
</dbReference>
<evidence type="ECO:0000313" key="14">
    <source>
        <dbReference type="Proteomes" id="UP000274511"/>
    </source>
</evidence>
<keyword evidence="8 12" id="KW-0594">Phospholipid biosynthesis</keyword>
<organism evidence="13 14">
    <name type="scientific">Lonsdalea populi</name>
    <dbReference type="NCBI Taxonomy" id="1172565"/>
    <lineage>
        <taxon>Bacteria</taxon>
        <taxon>Pseudomonadati</taxon>
        <taxon>Pseudomonadota</taxon>
        <taxon>Gammaproteobacteria</taxon>
        <taxon>Enterobacterales</taxon>
        <taxon>Pectobacteriaceae</taxon>
        <taxon>Lonsdalea</taxon>
    </lineage>
</organism>
<keyword evidence="6 12" id="KW-0472">Membrane</keyword>
<keyword evidence="10 12" id="KW-1208">Phospholipid metabolism</keyword>
<comment type="caution">
    <text evidence="13">The sequence shown here is derived from an EMBL/GenBank/DDBJ whole genome shotgun (WGS) entry which is preliminary data.</text>
</comment>
<dbReference type="PANTHER" id="PTHR10067:SF6">
    <property type="entry name" value="PHOSPHATIDYLSERINE DECARBOXYLASE PROENZYME, MITOCHONDRIAL"/>
    <property type="match status" value="1"/>
</dbReference>
<gene>
    <name evidence="12 13" type="primary">psd</name>
    <name evidence="13" type="ORF">EC392_14360</name>
</gene>
<comment type="subunit">
    <text evidence="12">Heterodimer of a large membrane-associated beta subunit and a small pyruvoyl-containing alpha subunit.</text>
</comment>
<proteinExistence type="inferred from homology"/>
<comment type="pathway">
    <text evidence="12">Phospholipid metabolism; phosphatidylethanolamine biosynthesis; phosphatidylethanolamine from CDP-diacylglycerol: step 2/2.</text>
</comment>
<dbReference type="NCBIfam" id="TIGR00163">
    <property type="entry name" value="PS_decarb"/>
    <property type="match status" value="1"/>
</dbReference>
<evidence type="ECO:0000256" key="10">
    <source>
        <dbReference type="ARBA" id="ARBA00023264"/>
    </source>
</evidence>
<evidence type="ECO:0000256" key="9">
    <source>
        <dbReference type="ARBA" id="ARBA00023239"/>
    </source>
</evidence>
<evidence type="ECO:0000256" key="11">
    <source>
        <dbReference type="ARBA" id="ARBA00023317"/>
    </source>
</evidence>
<evidence type="ECO:0000256" key="1">
    <source>
        <dbReference type="ARBA" id="ARBA00005189"/>
    </source>
</evidence>
<sequence length="308" mass="33822">MLDRIKIALQYLLPKIWLTRLAGWGAERRGGALTKLVIDLFVRVYRVNMQEAQQPDTAAYPTFNEFFTRPLRPGVRPVDPHDHRLVQPADGAISQLGAIENDTLLQAKHHTYSLEALLAGNYIMADHFRGGLFVTTYLSPKDYHRVHMPCDGTLREMIYVPGDLFSVNPLTAANVPNLFARNERVICLFDTEFGPMAQILVGATIVGSIETVWAGTVTPPREGIVKRWTYPAAGETGAITLDKGEEMGQFKLGSTVINLFAAGTVQLMTNLSSQSVTRMGEPLAEAISEDAVVSATAGNTPQTAILQR</sequence>
<evidence type="ECO:0000256" key="4">
    <source>
        <dbReference type="ARBA" id="ARBA00022793"/>
    </source>
</evidence>
<comment type="catalytic activity">
    <reaction evidence="12">
        <text>a 1,2-diacyl-sn-glycero-3-phospho-L-serine + H(+) = a 1,2-diacyl-sn-glycero-3-phosphoethanolamine + CO2</text>
        <dbReference type="Rhea" id="RHEA:20828"/>
        <dbReference type="ChEBI" id="CHEBI:15378"/>
        <dbReference type="ChEBI" id="CHEBI:16526"/>
        <dbReference type="ChEBI" id="CHEBI:57262"/>
        <dbReference type="ChEBI" id="CHEBI:64612"/>
        <dbReference type="EC" id="4.1.1.65"/>
    </reaction>
</comment>
<dbReference type="InterPro" id="IPR003817">
    <property type="entry name" value="PS_Dcarbxylase"/>
</dbReference>
<evidence type="ECO:0000256" key="2">
    <source>
        <dbReference type="ARBA" id="ARBA00022475"/>
    </source>
</evidence>
<evidence type="ECO:0000256" key="6">
    <source>
        <dbReference type="ARBA" id="ARBA00023136"/>
    </source>
</evidence>
<accession>A0A3N0U9L5</accession>
<dbReference type="Proteomes" id="UP000274511">
    <property type="component" value="Unassembled WGS sequence"/>
</dbReference>
<keyword evidence="7 12" id="KW-0865">Zymogen</keyword>
<keyword evidence="4 12" id="KW-0210">Decarboxylase</keyword>
<dbReference type="HAMAP" id="MF_00662">
    <property type="entry name" value="PS_decarb_PSD_B_type1"/>
    <property type="match status" value="1"/>
</dbReference>
<dbReference type="GO" id="GO:0004609">
    <property type="term" value="F:phosphatidylserine decarboxylase activity"/>
    <property type="evidence" value="ECO:0007669"/>
    <property type="project" value="UniProtKB-UniRule"/>
</dbReference>
<dbReference type="PANTHER" id="PTHR10067">
    <property type="entry name" value="PHOSPHATIDYLSERINE DECARBOXYLASE"/>
    <property type="match status" value="1"/>
</dbReference>
<feature type="active site" description="Charge relay system; for autoendoproteolytic cleavage activity" evidence="12">
    <location>
        <position position="254"/>
    </location>
</feature>
<feature type="active site" description="Charge relay system; for autoendoproteolytic cleavage activity" evidence="12">
    <location>
        <position position="90"/>
    </location>
</feature>
<feature type="active site" description="Schiff-base intermediate with substrate; via pyruvic acid; for decarboxylase activity" evidence="12">
    <location>
        <position position="254"/>
    </location>
</feature>
<protein>
    <recommendedName>
        <fullName evidence="12">Phosphatidylserine decarboxylase proenzyme</fullName>
        <ecNumber evidence="12">4.1.1.65</ecNumber>
    </recommendedName>
    <component>
        <recommendedName>
            <fullName evidence="12">Phosphatidylserine decarboxylase alpha chain</fullName>
        </recommendedName>
    </component>
    <component>
        <recommendedName>
            <fullName evidence="12">Phosphatidylserine decarboxylase beta chain</fullName>
        </recommendedName>
    </component>
</protein>
<dbReference type="RefSeq" id="WP_112104065.1">
    <property type="nucleotide sequence ID" value="NZ_LUSU01000024.1"/>
</dbReference>
<dbReference type="AlphaFoldDB" id="A0A3N0U9L5"/>
<evidence type="ECO:0000256" key="8">
    <source>
        <dbReference type="ARBA" id="ARBA00023209"/>
    </source>
</evidence>
<feature type="modified residue" description="Pyruvic acid (Ser); by autocatalysis" evidence="12">
    <location>
        <position position="254"/>
    </location>
</feature>
<feature type="chain" id="PRO_5023565777" description="Phosphatidylserine decarboxylase alpha chain" evidence="12">
    <location>
        <begin position="254"/>
        <end position="308"/>
    </location>
</feature>
<keyword evidence="11 12" id="KW-0670">Pyruvate</keyword>
<dbReference type="Pfam" id="PF02666">
    <property type="entry name" value="PS_Dcarbxylase"/>
    <property type="match status" value="1"/>
</dbReference>
<dbReference type="EMBL" id="RJUJ01000016">
    <property type="protein sequence ID" value="ROH77260.1"/>
    <property type="molecule type" value="Genomic_DNA"/>
</dbReference>
<feature type="chain" id="PRO_5023565778" description="Phosphatidylserine decarboxylase beta chain" evidence="12">
    <location>
        <begin position="1"/>
        <end position="253"/>
    </location>
</feature>
<dbReference type="EC" id="4.1.1.65" evidence="12"/>
<evidence type="ECO:0000256" key="5">
    <source>
        <dbReference type="ARBA" id="ARBA00023098"/>
    </source>
</evidence>
<comment type="pathway">
    <text evidence="1">Lipid metabolism.</text>
</comment>
<reference evidence="13 14" key="1">
    <citation type="submission" date="2018-10" db="EMBL/GenBank/DDBJ databases">
        <title>New species genome.</title>
        <authorList>
            <person name="Li Y."/>
        </authorList>
    </citation>
    <scope>NUCLEOTIDE SEQUENCE [LARGE SCALE GENOMIC DNA]</scope>
    <source>
        <strain evidence="13 14">L6_4B</strain>
    </source>
</reference>
<dbReference type="GO" id="GO:0006646">
    <property type="term" value="P:phosphatidylethanolamine biosynthetic process"/>
    <property type="evidence" value="ECO:0007669"/>
    <property type="project" value="UniProtKB-UniRule"/>
</dbReference>
<keyword evidence="5 12" id="KW-0443">Lipid metabolism</keyword>
<evidence type="ECO:0000256" key="12">
    <source>
        <dbReference type="HAMAP-Rule" id="MF_00662"/>
    </source>
</evidence>
<keyword evidence="3 12" id="KW-0444">Lipid biosynthesis</keyword>
<name>A0A3N0U9L5_9GAMM</name>
<dbReference type="InterPro" id="IPR033178">
    <property type="entry name" value="PSD_type1_pro"/>
</dbReference>
<comment type="function">
    <text evidence="12">Catalyzes the formation of phosphatidylethanolamine (PtdEtn) from phosphatidylserine (PtdSer).</text>
</comment>
<dbReference type="STRING" id="1172565.AU508_14450"/>
<evidence type="ECO:0000256" key="7">
    <source>
        <dbReference type="ARBA" id="ARBA00023145"/>
    </source>
</evidence>
<feature type="active site" description="Charge relay system; for autoendoproteolytic cleavage activity" evidence="12">
    <location>
        <position position="147"/>
    </location>
</feature>
<evidence type="ECO:0000256" key="3">
    <source>
        <dbReference type="ARBA" id="ARBA00022516"/>
    </source>
</evidence>
<evidence type="ECO:0000313" key="13">
    <source>
        <dbReference type="EMBL" id="ROH77260.1"/>
    </source>
</evidence>